<sequence>MVPHCVHNDEGRRKAVAEEPDRSLPPPPVTPASKPGSSSPSAARKNSGAPDQVRGDGVLGAEEWRGLLVVAAVPPGDSSAATRYTHESPHPLVIANEVKQSMARGFRPLLRLWRGEARPMDCHVA</sequence>
<dbReference type="EMBL" id="RAHJ01000018">
    <property type="protein sequence ID" value="RJX67782.1"/>
    <property type="molecule type" value="Genomic_DNA"/>
</dbReference>
<gene>
    <name evidence="2" type="ORF">D6858_07280</name>
</gene>
<evidence type="ECO:0000313" key="2">
    <source>
        <dbReference type="EMBL" id="RJX67782.1"/>
    </source>
</evidence>
<accession>A0A419R1L7</accession>
<reference evidence="2 3" key="1">
    <citation type="submission" date="2018-09" db="EMBL/GenBank/DDBJ databases">
        <title>Altererythrobacter sp.Ery1 and Ery12, the genome sequencing of novel strains in genus Alterythrobacter.</title>
        <authorList>
            <person name="Cheng H."/>
            <person name="Wu Y.-H."/>
            <person name="Fang C."/>
            <person name="Xu X.-W."/>
        </authorList>
    </citation>
    <scope>NUCLEOTIDE SEQUENCE [LARGE SCALE GENOMIC DNA]</scope>
    <source>
        <strain evidence="2 3">Ery12</strain>
    </source>
</reference>
<dbReference type="Proteomes" id="UP000284322">
    <property type="component" value="Unassembled WGS sequence"/>
</dbReference>
<dbReference type="AlphaFoldDB" id="A0A419R1L7"/>
<proteinExistence type="predicted"/>
<organism evidence="2 3">
    <name type="scientific">Tsuneonella suprasediminis</name>
    <dbReference type="NCBI Taxonomy" id="2306996"/>
    <lineage>
        <taxon>Bacteria</taxon>
        <taxon>Pseudomonadati</taxon>
        <taxon>Pseudomonadota</taxon>
        <taxon>Alphaproteobacteria</taxon>
        <taxon>Sphingomonadales</taxon>
        <taxon>Erythrobacteraceae</taxon>
        <taxon>Tsuneonella</taxon>
    </lineage>
</organism>
<feature type="compositionally biased region" description="Basic and acidic residues" evidence="1">
    <location>
        <begin position="1"/>
        <end position="22"/>
    </location>
</feature>
<protein>
    <submittedName>
        <fullName evidence="2">Uncharacterized protein</fullName>
    </submittedName>
</protein>
<feature type="compositionally biased region" description="Low complexity" evidence="1">
    <location>
        <begin position="31"/>
        <end position="43"/>
    </location>
</feature>
<evidence type="ECO:0000256" key="1">
    <source>
        <dbReference type="SAM" id="MobiDB-lite"/>
    </source>
</evidence>
<keyword evidence="3" id="KW-1185">Reference proteome</keyword>
<name>A0A419R1L7_9SPHN</name>
<comment type="caution">
    <text evidence="2">The sequence shown here is derived from an EMBL/GenBank/DDBJ whole genome shotgun (WGS) entry which is preliminary data.</text>
</comment>
<feature type="region of interest" description="Disordered" evidence="1">
    <location>
        <begin position="1"/>
        <end position="58"/>
    </location>
</feature>
<evidence type="ECO:0000313" key="3">
    <source>
        <dbReference type="Proteomes" id="UP000284322"/>
    </source>
</evidence>